<proteinExistence type="predicted"/>
<gene>
    <name evidence="1" type="primary">cas6e</name>
    <name evidence="1" type="ORF">DDT56_20805</name>
</gene>
<dbReference type="SMART" id="SM01101">
    <property type="entry name" value="CRISPR_assoc"/>
    <property type="match status" value="1"/>
</dbReference>
<comment type="caution">
    <text evidence="1">The sequence shown here is derived from an EMBL/GenBank/DDBJ whole genome shotgun (WGS) entry which is preliminary data.</text>
</comment>
<dbReference type="Gene3D" id="3.30.70.1210">
    <property type="entry name" value="Crispr-associated protein, domain 2"/>
    <property type="match status" value="1"/>
</dbReference>
<dbReference type="Proteomes" id="UP000296159">
    <property type="component" value="Unassembled WGS sequence"/>
</dbReference>
<dbReference type="NCBIfam" id="TIGR01907">
    <property type="entry name" value="casE_Cse3"/>
    <property type="match status" value="1"/>
</dbReference>
<dbReference type="RefSeq" id="WP_136168282.1">
    <property type="nucleotide sequence ID" value="NZ_KZ819095.1"/>
</dbReference>
<sequence length="216" mass="24883">MYFSRITLRLSGLPRVMEEKRLNAGGYASHQWLWQLFPQQQRRQFLYREEAHETESVFYLLSEQPPQADHNLFRIETKPYQPQWHNGISLVFSLRANPVVTREGKRNDVLMDARQQGKSAGLHGVELWQHQQQRAREWLHRQGEKAGFTVGAPCRVDGYRRHRLHKPGQSAAIAFSSVDYDGVLHITDAERFSEAVRRGLGKSKALGCGLLLLKPA</sequence>
<dbReference type="Pfam" id="PF08798">
    <property type="entry name" value="CRISPR_assoc"/>
    <property type="match status" value="1"/>
</dbReference>
<protein>
    <submittedName>
        <fullName evidence="1">Type I-E CRISPR-associated protein Cas6/Cse3/CasE</fullName>
    </submittedName>
</protein>
<dbReference type="EMBL" id="QDKH01000033">
    <property type="protein sequence ID" value="PWC10961.1"/>
    <property type="molecule type" value="Genomic_DNA"/>
</dbReference>
<evidence type="ECO:0000313" key="2">
    <source>
        <dbReference type="Proteomes" id="UP000296159"/>
    </source>
</evidence>
<keyword evidence="2" id="KW-1185">Reference proteome</keyword>
<dbReference type="InterPro" id="IPR010179">
    <property type="entry name" value="CRISPR-assoc_prot_Cse3"/>
</dbReference>
<evidence type="ECO:0000313" key="1">
    <source>
        <dbReference type="EMBL" id="PWC10961.1"/>
    </source>
</evidence>
<reference evidence="1 2" key="1">
    <citation type="submission" date="2018-04" db="EMBL/GenBank/DDBJ databases">
        <title>Brenneria corticis sp.nov.</title>
        <authorList>
            <person name="Li Y."/>
        </authorList>
    </citation>
    <scope>NUCLEOTIDE SEQUENCE [LARGE SCALE GENOMIC DNA]</scope>
    <source>
        <strain evidence="1 2">CFCC 11842</strain>
    </source>
</reference>
<dbReference type="AlphaFoldDB" id="A0A2U1TNJ0"/>
<dbReference type="CDD" id="cd09727">
    <property type="entry name" value="Cas6_I-E"/>
    <property type="match status" value="1"/>
</dbReference>
<dbReference type="Gene3D" id="3.30.70.1200">
    <property type="entry name" value="Crispr-associated protein, domain 1"/>
    <property type="match status" value="1"/>
</dbReference>
<organism evidence="1 2">
    <name type="scientific">Brenneria corticis</name>
    <dbReference type="NCBI Taxonomy" id="2173106"/>
    <lineage>
        <taxon>Bacteria</taxon>
        <taxon>Pseudomonadati</taxon>
        <taxon>Pseudomonadota</taxon>
        <taxon>Gammaproteobacteria</taxon>
        <taxon>Enterobacterales</taxon>
        <taxon>Pectobacteriaceae</taxon>
        <taxon>Brenneria</taxon>
    </lineage>
</organism>
<dbReference type="SUPFAM" id="SSF117987">
    <property type="entry name" value="CRISPR-associated protein"/>
    <property type="match status" value="2"/>
</dbReference>
<accession>A0A2U1TNJ0</accession>
<name>A0A2U1TNJ0_9GAMM</name>